<evidence type="ECO:0000313" key="2">
    <source>
        <dbReference type="Proteomes" id="UP000179807"/>
    </source>
</evidence>
<name>A0A1J4JPR5_9EUKA</name>
<dbReference type="VEuPathDB" id="TrichDB:TRFO_32479"/>
<protein>
    <submittedName>
        <fullName evidence="1">Uncharacterized protein</fullName>
    </submittedName>
</protein>
<dbReference type="RefSeq" id="XP_068353882.1">
    <property type="nucleotide sequence ID" value="XM_068508523.1"/>
</dbReference>
<comment type="caution">
    <text evidence="1">The sequence shown here is derived from an EMBL/GenBank/DDBJ whole genome shotgun (WGS) entry which is preliminary data.</text>
</comment>
<gene>
    <name evidence="1" type="ORF">TRFO_32479</name>
</gene>
<sequence length="472" mass="54593">MFDFIKSLIYSPASTNETPMERKALILTPVDEFSVSFIEIGNWNDKRDSHLSYAIPAIKSCVKNIQNKLDAFKKSPAKRLVQADKILSEEQRNNAIIVNLYNKTLDKSETYQIKIYEEALFYCEQMVNFIQNVIDHNYPIKVDYNNFIKKINEFIGKPSKITKYNLLIKFLYKKTSNPPNPSAPTIKTVRQELKNAIPLYNETTQYIQENDFDEVFEKFISSNETIMKTYSEILNSMSLFEYTKALDDLYALTKDISKSLGIPEKTDENVEFWIVFYTSTRYFFNQVTIQLPYLLSNNLSAHNFIKNCDKIHFKTPKELRASPKIFLPSQYETPVREVFENNEKLQKAVNYLRLIQFFNCPLDIASLADSAISLFNQIININLYLNKYCDGNPDANIPEEVLKSDSMIAFDDLFTFFYMGLSIYPPANATALNVFLQAFGHFTQSQSIEYASTTLQAAVRFICDLPSPQPQE</sequence>
<proteinExistence type="predicted"/>
<evidence type="ECO:0000313" key="1">
    <source>
        <dbReference type="EMBL" id="OHT00746.1"/>
    </source>
</evidence>
<dbReference type="Proteomes" id="UP000179807">
    <property type="component" value="Unassembled WGS sequence"/>
</dbReference>
<accession>A0A1J4JPR5</accession>
<organism evidence="1 2">
    <name type="scientific">Tritrichomonas foetus</name>
    <dbReference type="NCBI Taxonomy" id="1144522"/>
    <lineage>
        <taxon>Eukaryota</taxon>
        <taxon>Metamonada</taxon>
        <taxon>Parabasalia</taxon>
        <taxon>Tritrichomonadida</taxon>
        <taxon>Tritrichomonadidae</taxon>
        <taxon>Tritrichomonas</taxon>
    </lineage>
</organism>
<dbReference type="OrthoDB" id="10569416at2759"/>
<dbReference type="AlphaFoldDB" id="A0A1J4JPR5"/>
<dbReference type="GeneID" id="94843227"/>
<reference evidence="1" key="1">
    <citation type="submission" date="2016-10" db="EMBL/GenBank/DDBJ databases">
        <authorList>
            <person name="Benchimol M."/>
            <person name="Almeida L.G."/>
            <person name="Vasconcelos A.T."/>
            <person name="Perreira-Neves A."/>
            <person name="Rosa I.A."/>
            <person name="Tasca T."/>
            <person name="Bogo M.R."/>
            <person name="de Souza W."/>
        </authorList>
    </citation>
    <scope>NUCLEOTIDE SEQUENCE [LARGE SCALE GENOMIC DNA]</scope>
    <source>
        <strain evidence="1">K</strain>
    </source>
</reference>
<keyword evidence="2" id="KW-1185">Reference proteome</keyword>
<dbReference type="EMBL" id="MLAK01000940">
    <property type="protein sequence ID" value="OHT00746.1"/>
    <property type="molecule type" value="Genomic_DNA"/>
</dbReference>